<gene>
    <name evidence="1" type="ORF">LCGC14_0336890</name>
</gene>
<organism evidence="1">
    <name type="scientific">marine sediment metagenome</name>
    <dbReference type="NCBI Taxonomy" id="412755"/>
    <lineage>
        <taxon>unclassified sequences</taxon>
        <taxon>metagenomes</taxon>
        <taxon>ecological metagenomes</taxon>
    </lineage>
</organism>
<name>A0A0F9TKQ7_9ZZZZ</name>
<proteinExistence type="predicted"/>
<comment type="caution">
    <text evidence="1">The sequence shown here is derived from an EMBL/GenBank/DDBJ whole genome shotgun (WGS) entry which is preliminary data.</text>
</comment>
<dbReference type="AlphaFoldDB" id="A0A0F9TKQ7"/>
<dbReference type="EMBL" id="LAZR01000242">
    <property type="protein sequence ID" value="KKN79834.1"/>
    <property type="molecule type" value="Genomic_DNA"/>
</dbReference>
<evidence type="ECO:0000313" key="1">
    <source>
        <dbReference type="EMBL" id="KKN79834.1"/>
    </source>
</evidence>
<protein>
    <submittedName>
        <fullName evidence="1">Uncharacterized protein</fullName>
    </submittedName>
</protein>
<accession>A0A0F9TKQ7</accession>
<sequence>MNTELIEQLEAGFCMHKKRWSGDVHGDRECGPLDEQATNALMARAVDEIKELEARLNHSGAVKRKINREVLAELHEMSPTNPNEHYIPPVTLARRAAKAEAEIERLRALQFLPSGEPLRKALDEIERLRKLERPKDFPAVVCLCGSTRFMDEFHAAGWRLTLNGCIVLTVGVCKHAQDHGGEALGQDVADRLDELHKRKIDLADLVYVLNVDGYVGDSTRGEIEYALAIGKRIQYLEPEAAEAANQRQGGET</sequence>
<reference evidence="1" key="1">
    <citation type="journal article" date="2015" name="Nature">
        <title>Complex archaea that bridge the gap between prokaryotes and eukaryotes.</title>
        <authorList>
            <person name="Spang A."/>
            <person name="Saw J.H."/>
            <person name="Jorgensen S.L."/>
            <person name="Zaremba-Niedzwiedzka K."/>
            <person name="Martijn J."/>
            <person name="Lind A.E."/>
            <person name="van Eijk R."/>
            <person name="Schleper C."/>
            <person name="Guy L."/>
            <person name="Ettema T.J."/>
        </authorList>
    </citation>
    <scope>NUCLEOTIDE SEQUENCE</scope>
</reference>